<dbReference type="NCBIfam" id="TIGR02444">
    <property type="entry name" value="TIGR02444 family protein"/>
    <property type="match status" value="1"/>
</dbReference>
<dbReference type="InterPro" id="IPR012659">
    <property type="entry name" value="CHP02444"/>
</dbReference>
<accession>A0ABV8URJ8</accession>
<proteinExistence type="predicted"/>
<sequence>MTDAENDRGQAMTFWDFSLLFYGRQGVADACLELQDRHGLDVNLVLFCFWAATCGKALGEEEFARLSQASRDWQAQVVQPLREVRRWMKRPDLLEREDCVRLRESIKRQELEAERLQQTFLAEALPMEVTPASEEEKTACAVTSLNCLLSRHALPTLGNKERSLERLLQEFKAFLQS</sequence>
<dbReference type="RefSeq" id="WP_382423756.1">
    <property type="nucleotide sequence ID" value="NZ_JBHSCW010000012.1"/>
</dbReference>
<protein>
    <submittedName>
        <fullName evidence="1">TIGR02444 family protein</fullName>
    </submittedName>
</protein>
<evidence type="ECO:0000313" key="2">
    <source>
        <dbReference type="Proteomes" id="UP001595799"/>
    </source>
</evidence>
<gene>
    <name evidence="1" type="ORF">ACFOW6_17675</name>
</gene>
<comment type="caution">
    <text evidence="1">The sequence shown here is derived from an EMBL/GenBank/DDBJ whole genome shotgun (WGS) entry which is preliminary data.</text>
</comment>
<dbReference type="Proteomes" id="UP001595799">
    <property type="component" value="Unassembled WGS sequence"/>
</dbReference>
<reference evidence="2" key="1">
    <citation type="journal article" date="2019" name="Int. J. Syst. Evol. Microbiol.">
        <title>The Global Catalogue of Microorganisms (GCM) 10K type strain sequencing project: providing services to taxonomists for standard genome sequencing and annotation.</title>
        <authorList>
            <consortium name="The Broad Institute Genomics Platform"/>
            <consortium name="The Broad Institute Genome Sequencing Center for Infectious Disease"/>
            <person name="Wu L."/>
            <person name="Ma J."/>
        </authorList>
    </citation>
    <scope>NUCLEOTIDE SEQUENCE [LARGE SCALE GENOMIC DNA]</scope>
    <source>
        <strain evidence="2">CECT 8472</strain>
    </source>
</reference>
<dbReference type="Pfam" id="PF09523">
    <property type="entry name" value="DUF2390"/>
    <property type="match status" value="1"/>
</dbReference>
<evidence type="ECO:0000313" key="1">
    <source>
        <dbReference type="EMBL" id="MFC4353382.1"/>
    </source>
</evidence>
<name>A0ABV8URJ8_9PROT</name>
<keyword evidence="2" id="KW-1185">Reference proteome</keyword>
<dbReference type="EMBL" id="JBHSCW010000012">
    <property type="protein sequence ID" value="MFC4353382.1"/>
    <property type="molecule type" value="Genomic_DNA"/>
</dbReference>
<organism evidence="1 2">
    <name type="scientific">Fodinicurvata halophila</name>
    <dbReference type="NCBI Taxonomy" id="1419723"/>
    <lineage>
        <taxon>Bacteria</taxon>
        <taxon>Pseudomonadati</taxon>
        <taxon>Pseudomonadota</taxon>
        <taxon>Alphaproteobacteria</taxon>
        <taxon>Rhodospirillales</taxon>
        <taxon>Rhodovibrionaceae</taxon>
        <taxon>Fodinicurvata</taxon>
    </lineage>
</organism>